<evidence type="ECO:0000256" key="1">
    <source>
        <dbReference type="ARBA" id="ARBA00022679"/>
    </source>
</evidence>
<evidence type="ECO:0000313" key="4">
    <source>
        <dbReference type="EMBL" id="OGG00921.1"/>
    </source>
</evidence>
<evidence type="ECO:0000313" key="5">
    <source>
        <dbReference type="Proteomes" id="UP000177396"/>
    </source>
</evidence>
<feature type="domain" description="Glycosyl transferase family 1" evidence="2">
    <location>
        <begin position="197"/>
        <end position="346"/>
    </location>
</feature>
<comment type="caution">
    <text evidence="4">The sequence shown here is derived from an EMBL/GenBank/DDBJ whole genome shotgun (WGS) entry which is preliminary data.</text>
</comment>
<dbReference type="Proteomes" id="UP000177396">
    <property type="component" value="Unassembled WGS sequence"/>
</dbReference>
<dbReference type="CDD" id="cd03809">
    <property type="entry name" value="GT4_MtfB-like"/>
    <property type="match status" value="1"/>
</dbReference>
<evidence type="ECO:0008006" key="6">
    <source>
        <dbReference type="Google" id="ProtNLM"/>
    </source>
</evidence>
<name>A0A1F5YL69_9BACT</name>
<dbReference type="EMBL" id="MFJB01000006">
    <property type="protein sequence ID" value="OGG00921.1"/>
    <property type="molecule type" value="Genomic_DNA"/>
</dbReference>
<proteinExistence type="predicted"/>
<gene>
    <name evidence="4" type="ORF">A2153_06185</name>
</gene>
<protein>
    <recommendedName>
        <fullName evidence="6">Glycosyl transferase family 1 domain-containing protein</fullName>
    </recommendedName>
</protein>
<dbReference type="InterPro" id="IPR001296">
    <property type="entry name" value="Glyco_trans_1"/>
</dbReference>
<keyword evidence="1" id="KW-0808">Transferase</keyword>
<sequence length="371" mass="43424">MKIKRLGFDARLIGETGVGRYIKNLLLCLSLIDPVNLYFIFLKSNDLPKFNFRNPNFHKIALDVKWHTLGEQLLLPFILQKYKLDLVHFPYFNVPLFYPGKYLVTVHDLIIDHTRTGRATTLPFPIYLAKRLFYKLILIKALKRAVKILTISKSTKKEIISHYQIPEDKILVTYDALDSDFLRLAQKLVPKKYYPFDYLLYVGNAYPHKNLEKLIMVMNDPQIKQRVKLVLAGTDWFFYPRLKKMVDQLKLKKSVYFFGNASDKQLIDLYFHARALIIPSLMEGFGLPNLEAVCLGILPLVSDIKVFREIWGNSLLYFNPHDQDDIKRIIISALNLPKQKIKKLVAKAQTRIDRFSWQKTAKDTLLQYQKI</sequence>
<feature type="domain" description="Glycosyltransferase subfamily 4-like N-terminal" evidence="3">
    <location>
        <begin position="17"/>
        <end position="180"/>
    </location>
</feature>
<dbReference type="InterPro" id="IPR028098">
    <property type="entry name" value="Glyco_trans_4-like_N"/>
</dbReference>
<dbReference type="Gene3D" id="3.40.50.2000">
    <property type="entry name" value="Glycogen Phosphorylase B"/>
    <property type="match status" value="2"/>
</dbReference>
<dbReference type="Pfam" id="PF13439">
    <property type="entry name" value="Glyco_transf_4"/>
    <property type="match status" value="1"/>
</dbReference>
<dbReference type="PANTHER" id="PTHR46401">
    <property type="entry name" value="GLYCOSYLTRANSFERASE WBBK-RELATED"/>
    <property type="match status" value="1"/>
</dbReference>
<dbReference type="SUPFAM" id="SSF53756">
    <property type="entry name" value="UDP-Glycosyltransferase/glycogen phosphorylase"/>
    <property type="match status" value="1"/>
</dbReference>
<dbReference type="Pfam" id="PF00534">
    <property type="entry name" value="Glycos_transf_1"/>
    <property type="match status" value="1"/>
</dbReference>
<organism evidence="4 5">
    <name type="scientific">Candidatus Gottesmanbacteria bacterium RBG_16_38_7b</name>
    <dbReference type="NCBI Taxonomy" id="1798372"/>
    <lineage>
        <taxon>Bacteria</taxon>
        <taxon>Candidatus Gottesmaniibacteriota</taxon>
    </lineage>
</organism>
<evidence type="ECO:0000259" key="2">
    <source>
        <dbReference type="Pfam" id="PF00534"/>
    </source>
</evidence>
<evidence type="ECO:0000259" key="3">
    <source>
        <dbReference type="Pfam" id="PF13439"/>
    </source>
</evidence>
<dbReference type="GO" id="GO:0016757">
    <property type="term" value="F:glycosyltransferase activity"/>
    <property type="evidence" value="ECO:0007669"/>
    <property type="project" value="InterPro"/>
</dbReference>
<reference evidence="4 5" key="1">
    <citation type="journal article" date="2016" name="Nat. Commun.">
        <title>Thousands of microbial genomes shed light on interconnected biogeochemical processes in an aquifer system.</title>
        <authorList>
            <person name="Anantharaman K."/>
            <person name="Brown C.T."/>
            <person name="Hug L.A."/>
            <person name="Sharon I."/>
            <person name="Castelle C.J."/>
            <person name="Probst A.J."/>
            <person name="Thomas B.C."/>
            <person name="Singh A."/>
            <person name="Wilkins M.J."/>
            <person name="Karaoz U."/>
            <person name="Brodie E.L."/>
            <person name="Williams K.H."/>
            <person name="Hubbard S.S."/>
            <person name="Banfield J.F."/>
        </authorList>
    </citation>
    <scope>NUCLEOTIDE SEQUENCE [LARGE SCALE GENOMIC DNA]</scope>
</reference>
<dbReference type="GO" id="GO:0009103">
    <property type="term" value="P:lipopolysaccharide biosynthetic process"/>
    <property type="evidence" value="ECO:0007669"/>
    <property type="project" value="TreeGrafter"/>
</dbReference>
<dbReference type="AlphaFoldDB" id="A0A1F5YL69"/>
<dbReference type="PANTHER" id="PTHR46401:SF2">
    <property type="entry name" value="GLYCOSYLTRANSFERASE WBBK-RELATED"/>
    <property type="match status" value="1"/>
</dbReference>
<accession>A0A1F5YL69</accession>